<name>A0ABP7QRU6_9PSEU</name>
<evidence type="ECO:0000313" key="3">
    <source>
        <dbReference type="Proteomes" id="UP001501747"/>
    </source>
</evidence>
<evidence type="ECO:0000256" key="1">
    <source>
        <dbReference type="SAM" id="SignalP"/>
    </source>
</evidence>
<reference evidence="3" key="1">
    <citation type="journal article" date="2019" name="Int. J. Syst. Evol. Microbiol.">
        <title>The Global Catalogue of Microorganisms (GCM) 10K type strain sequencing project: providing services to taxonomists for standard genome sequencing and annotation.</title>
        <authorList>
            <consortium name="The Broad Institute Genomics Platform"/>
            <consortium name="The Broad Institute Genome Sequencing Center for Infectious Disease"/>
            <person name="Wu L."/>
            <person name="Ma J."/>
        </authorList>
    </citation>
    <scope>NUCLEOTIDE SEQUENCE [LARGE SCALE GENOMIC DNA]</scope>
    <source>
        <strain evidence="3">JCM 17342</strain>
    </source>
</reference>
<dbReference type="InterPro" id="IPR045935">
    <property type="entry name" value="DUF6355"/>
</dbReference>
<sequence length="92" mass="9638">MLKKIGAFTGAAALAVGLVTGTASTAQAAECGGYVTFMGNVEYNHCGTGNVLIHVDRLNIGGIKDYEKCVPPGITKLGAWPDWKGAHYLRPC</sequence>
<comment type="caution">
    <text evidence="2">The sequence shown here is derived from an EMBL/GenBank/DDBJ whole genome shotgun (WGS) entry which is preliminary data.</text>
</comment>
<dbReference type="EMBL" id="BAABAL010000003">
    <property type="protein sequence ID" value="GAA3987033.1"/>
    <property type="molecule type" value="Genomic_DNA"/>
</dbReference>
<protein>
    <recommendedName>
        <fullName evidence="4">Secreted protein</fullName>
    </recommendedName>
</protein>
<accession>A0ABP7QRU6</accession>
<keyword evidence="3" id="KW-1185">Reference proteome</keyword>
<gene>
    <name evidence="2" type="ORF">GCM10022247_01690</name>
</gene>
<feature type="chain" id="PRO_5046335915" description="Secreted protein" evidence="1">
    <location>
        <begin position="29"/>
        <end position="92"/>
    </location>
</feature>
<proteinExistence type="predicted"/>
<dbReference type="RefSeq" id="WP_344870466.1">
    <property type="nucleotide sequence ID" value="NZ_BAABAL010000003.1"/>
</dbReference>
<dbReference type="Proteomes" id="UP001501747">
    <property type="component" value="Unassembled WGS sequence"/>
</dbReference>
<feature type="signal peptide" evidence="1">
    <location>
        <begin position="1"/>
        <end position="28"/>
    </location>
</feature>
<organism evidence="2 3">
    <name type="scientific">Allokutzneria multivorans</name>
    <dbReference type="NCBI Taxonomy" id="1142134"/>
    <lineage>
        <taxon>Bacteria</taxon>
        <taxon>Bacillati</taxon>
        <taxon>Actinomycetota</taxon>
        <taxon>Actinomycetes</taxon>
        <taxon>Pseudonocardiales</taxon>
        <taxon>Pseudonocardiaceae</taxon>
        <taxon>Allokutzneria</taxon>
    </lineage>
</organism>
<evidence type="ECO:0000313" key="2">
    <source>
        <dbReference type="EMBL" id="GAA3987033.1"/>
    </source>
</evidence>
<keyword evidence="1" id="KW-0732">Signal</keyword>
<dbReference type="Pfam" id="PF19882">
    <property type="entry name" value="DUF6355"/>
    <property type="match status" value="1"/>
</dbReference>
<evidence type="ECO:0008006" key="4">
    <source>
        <dbReference type="Google" id="ProtNLM"/>
    </source>
</evidence>